<reference evidence="1" key="1">
    <citation type="submission" date="2018-11" db="EMBL/GenBank/DDBJ databases">
        <authorList>
            <person name="Alioto T."/>
            <person name="Alioto T."/>
        </authorList>
    </citation>
    <scope>NUCLEOTIDE SEQUENCE</scope>
</reference>
<gene>
    <name evidence="1" type="ORF">MGAL_10B024806</name>
</gene>
<evidence type="ECO:0000313" key="1">
    <source>
        <dbReference type="EMBL" id="VDI78646.1"/>
    </source>
</evidence>
<accession>A0A8B6HEX2</accession>
<comment type="caution">
    <text evidence="1">The sequence shown here is derived from an EMBL/GenBank/DDBJ whole genome shotgun (WGS) entry which is preliminary data.</text>
</comment>
<dbReference type="OrthoDB" id="6160708at2759"/>
<sequence length="121" mass="14109">MRFRANPVVITTDIEKALLHEGLNEDDPDATRFLWLSNPSDQTRYLQTYRFISVLFGATCSPFMLNDTILKHLQHYNITAATFMERDFYVDNMLTSLQNEDEANTYYKEARAMLKKAGFNL</sequence>
<evidence type="ECO:0000313" key="2">
    <source>
        <dbReference type="Proteomes" id="UP000596742"/>
    </source>
</evidence>
<keyword evidence="2" id="KW-1185">Reference proteome</keyword>
<dbReference type="PANTHER" id="PTHR47331">
    <property type="entry name" value="PHD-TYPE DOMAIN-CONTAINING PROTEIN"/>
    <property type="match status" value="1"/>
</dbReference>
<dbReference type="EMBL" id="UYJE01009992">
    <property type="protein sequence ID" value="VDI78646.1"/>
    <property type="molecule type" value="Genomic_DNA"/>
</dbReference>
<dbReference type="AlphaFoldDB" id="A0A8B6HEX2"/>
<evidence type="ECO:0008006" key="3">
    <source>
        <dbReference type="Google" id="ProtNLM"/>
    </source>
</evidence>
<protein>
    <recommendedName>
        <fullName evidence="3">Reverse transcriptase domain-containing protein</fullName>
    </recommendedName>
</protein>
<dbReference type="InterPro" id="IPR043502">
    <property type="entry name" value="DNA/RNA_pol_sf"/>
</dbReference>
<dbReference type="SUPFAM" id="SSF56672">
    <property type="entry name" value="DNA/RNA polymerases"/>
    <property type="match status" value="1"/>
</dbReference>
<name>A0A8B6HEX2_MYTGA</name>
<dbReference type="Proteomes" id="UP000596742">
    <property type="component" value="Unassembled WGS sequence"/>
</dbReference>
<proteinExistence type="predicted"/>
<organism evidence="1 2">
    <name type="scientific">Mytilus galloprovincialis</name>
    <name type="common">Mediterranean mussel</name>
    <dbReference type="NCBI Taxonomy" id="29158"/>
    <lineage>
        <taxon>Eukaryota</taxon>
        <taxon>Metazoa</taxon>
        <taxon>Spiralia</taxon>
        <taxon>Lophotrochozoa</taxon>
        <taxon>Mollusca</taxon>
        <taxon>Bivalvia</taxon>
        <taxon>Autobranchia</taxon>
        <taxon>Pteriomorphia</taxon>
        <taxon>Mytilida</taxon>
        <taxon>Mytiloidea</taxon>
        <taxon>Mytilidae</taxon>
        <taxon>Mytilinae</taxon>
        <taxon>Mytilus</taxon>
    </lineage>
</organism>